<evidence type="ECO:0000256" key="1">
    <source>
        <dbReference type="SAM" id="Phobius"/>
    </source>
</evidence>
<keyword evidence="3" id="KW-1185">Reference proteome</keyword>
<evidence type="ECO:0000313" key="3">
    <source>
        <dbReference type="Proteomes" id="UP000586918"/>
    </source>
</evidence>
<keyword evidence="1" id="KW-0812">Transmembrane</keyword>
<keyword evidence="1" id="KW-0472">Membrane</keyword>
<accession>A0A848DHW7</accession>
<proteinExistence type="predicted"/>
<evidence type="ECO:0000313" key="2">
    <source>
        <dbReference type="EMBL" id="NMH92149.1"/>
    </source>
</evidence>
<keyword evidence="1" id="KW-1133">Transmembrane helix</keyword>
<protein>
    <submittedName>
        <fullName evidence="2">Uncharacterized protein</fullName>
    </submittedName>
</protein>
<dbReference type="EMBL" id="JAAXKZ010000032">
    <property type="protein sequence ID" value="NMH92149.1"/>
    <property type="molecule type" value="Genomic_DNA"/>
</dbReference>
<comment type="caution">
    <text evidence="2">The sequence shown here is derived from an EMBL/GenBank/DDBJ whole genome shotgun (WGS) entry which is preliminary data.</text>
</comment>
<feature type="transmembrane region" description="Helical" evidence="1">
    <location>
        <begin position="6"/>
        <end position="24"/>
    </location>
</feature>
<dbReference type="AlphaFoldDB" id="A0A848DHW7"/>
<name>A0A848DHW7_9PSEU</name>
<dbReference type="Proteomes" id="UP000586918">
    <property type="component" value="Unassembled WGS sequence"/>
</dbReference>
<sequence length="112" mass="11934">MSTPVGLFELLATLLAIGLLVLLLRWTYGNSRSQPAPPGHDPDDTTGDGLLEEVSRVPTEAAAQVLRSRLRGAGIRATIRRPGRNAAGGYRLLVFSADLVDARTVLSRGALE</sequence>
<organism evidence="2 3">
    <name type="scientific">Pseudonocardia bannensis</name>
    <dbReference type="NCBI Taxonomy" id="630973"/>
    <lineage>
        <taxon>Bacteria</taxon>
        <taxon>Bacillati</taxon>
        <taxon>Actinomycetota</taxon>
        <taxon>Actinomycetes</taxon>
        <taxon>Pseudonocardiales</taxon>
        <taxon>Pseudonocardiaceae</taxon>
        <taxon>Pseudonocardia</taxon>
    </lineage>
</organism>
<reference evidence="2 3" key="1">
    <citation type="submission" date="2020-04" db="EMBL/GenBank/DDBJ databases">
        <authorList>
            <person name="Klaysubun C."/>
            <person name="Duangmal K."/>
            <person name="Lipun K."/>
        </authorList>
    </citation>
    <scope>NUCLEOTIDE SEQUENCE [LARGE SCALE GENOMIC DNA]</scope>
    <source>
        <strain evidence="2 3">DSM 45300</strain>
    </source>
</reference>
<gene>
    <name evidence="2" type="ORF">HF519_11330</name>
</gene>
<dbReference type="RefSeq" id="WP_169412867.1">
    <property type="nucleotide sequence ID" value="NZ_JAAXKZ010000032.1"/>
</dbReference>